<dbReference type="Pfam" id="PF00651">
    <property type="entry name" value="BTB"/>
    <property type="match status" value="1"/>
</dbReference>
<protein>
    <recommendedName>
        <fullName evidence="1">BTB domain-containing protein</fullName>
    </recommendedName>
</protein>
<dbReference type="InterPro" id="IPR000210">
    <property type="entry name" value="BTB/POZ_dom"/>
</dbReference>
<dbReference type="Gene3D" id="3.30.710.10">
    <property type="entry name" value="Potassium Channel Kv1.1, Chain A"/>
    <property type="match status" value="1"/>
</dbReference>
<dbReference type="PANTHER" id="PTHR47843">
    <property type="entry name" value="BTB DOMAIN-CONTAINING PROTEIN-RELATED"/>
    <property type="match status" value="1"/>
</dbReference>
<comment type="caution">
    <text evidence="2">The sequence shown here is derived from an EMBL/GenBank/DDBJ whole genome shotgun (WGS) entry which is preliminary data.</text>
</comment>
<sequence>MPIIMKTPDVNNACNIHSSSAAARSQIIVVEVGPDRTRYILHKELLIHHSGLFRREISQNPKKQSFALEDIFTEEFSFFVDWLYEKKLPSSAQTTESWLAFYAYMVADRLSVIRLKVALMDAIFHELSSRSVSSDMVCRLFEALPKNDPLLQLVVDAICINDGIGRMGTESLVSIDNLSKEYLTRVMRKFHHLNQLPEKERNLCRADYSMMACLLG</sequence>
<dbReference type="AlphaFoldDB" id="A0A8H6DTD6"/>
<organism evidence="2 3">
    <name type="scientific">Cochliobolus sativus</name>
    <name type="common">Common root rot and spot blotch fungus</name>
    <name type="synonym">Bipolaris sorokiniana</name>
    <dbReference type="NCBI Taxonomy" id="45130"/>
    <lineage>
        <taxon>Eukaryota</taxon>
        <taxon>Fungi</taxon>
        <taxon>Dikarya</taxon>
        <taxon>Ascomycota</taxon>
        <taxon>Pezizomycotina</taxon>
        <taxon>Dothideomycetes</taxon>
        <taxon>Pleosporomycetidae</taxon>
        <taxon>Pleosporales</taxon>
        <taxon>Pleosporineae</taxon>
        <taxon>Pleosporaceae</taxon>
        <taxon>Bipolaris</taxon>
    </lineage>
</organism>
<dbReference type="SUPFAM" id="SSF54695">
    <property type="entry name" value="POZ domain"/>
    <property type="match status" value="1"/>
</dbReference>
<dbReference type="EMBL" id="WNKQ01000014">
    <property type="protein sequence ID" value="KAF5847143.1"/>
    <property type="molecule type" value="Genomic_DNA"/>
</dbReference>
<feature type="domain" description="BTB" evidence="1">
    <location>
        <begin position="24"/>
        <end position="92"/>
    </location>
</feature>
<proteinExistence type="predicted"/>
<evidence type="ECO:0000259" key="1">
    <source>
        <dbReference type="PROSITE" id="PS50097"/>
    </source>
</evidence>
<accession>A0A8H6DTD6</accession>
<name>A0A8H6DTD6_COCSA</name>
<dbReference type="PROSITE" id="PS50097">
    <property type="entry name" value="BTB"/>
    <property type="match status" value="1"/>
</dbReference>
<reference evidence="2" key="1">
    <citation type="submission" date="2019-11" db="EMBL/GenBank/DDBJ databases">
        <title>Bipolaris sorokiniana Genome sequencing.</title>
        <authorList>
            <person name="Wang H."/>
        </authorList>
    </citation>
    <scope>NUCLEOTIDE SEQUENCE</scope>
</reference>
<dbReference type="InterPro" id="IPR011333">
    <property type="entry name" value="SKP1/BTB/POZ_sf"/>
</dbReference>
<evidence type="ECO:0000313" key="2">
    <source>
        <dbReference type="EMBL" id="KAF5847143.1"/>
    </source>
</evidence>
<gene>
    <name evidence="2" type="ORF">GGP41_003362</name>
</gene>
<dbReference type="PANTHER" id="PTHR47843:SF2">
    <property type="entry name" value="BTB DOMAIN-CONTAINING PROTEIN"/>
    <property type="match status" value="1"/>
</dbReference>
<evidence type="ECO:0000313" key="3">
    <source>
        <dbReference type="Proteomes" id="UP000624244"/>
    </source>
</evidence>
<dbReference type="Proteomes" id="UP000624244">
    <property type="component" value="Unassembled WGS sequence"/>
</dbReference>